<dbReference type="PANTHER" id="PTHR11610:SF173">
    <property type="entry name" value="LIPASE DOMAIN-CONTAINING PROTEIN-RELATED"/>
    <property type="match status" value="1"/>
</dbReference>
<comment type="similarity">
    <text evidence="3 8">Belongs to the AB hydrolase superfamily. Lipase family.</text>
</comment>
<organism evidence="11 12">
    <name type="scientific">Xylocopa violacea</name>
    <name type="common">Violet carpenter bee</name>
    <name type="synonym">Apis violacea</name>
    <dbReference type="NCBI Taxonomy" id="135666"/>
    <lineage>
        <taxon>Eukaryota</taxon>
        <taxon>Metazoa</taxon>
        <taxon>Ecdysozoa</taxon>
        <taxon>Arthropoda</taxon>
        <taxon>Hexapoda</taxon>
        <taxon>Insecta</taxon>
        <taxon>Pterygota</taxon>
        <taxon>Neoptera</taxon>
        <taxon>Endopterygota</taxon>
        <taxon>Hymenoptera</taxon>
        <taxon>Apocrita</taxon>
        <taxon>Aculeata</taxon>
        <taxon>Apoidea</taxon>
        <taxon>Anthophila</taxon>
        <taxon>Apidae</taxon>
        <taxon>Xylocopa</taxon>
        <taxon>Xylocopa</taxon>
    </lineage>
</organism>
<keyword evidence="12" id="KW-1185">Reference proteome</keyword>
<keyword evidence="7" id="KW-1015">Disulfide bond</keyword>
<evidence type="ECO:0000256" key="5">
    <source>
        <dbReference type="ARBA" id="ARBA00022525"/>
    </source>
</evidence>
<proteinExistence type="inferred from homology"/>
<dbReference type="InterPro" id="IPR013818">
    <property type="entry name" value="Lipase"/>
</dbReference>
<dbReference type="InterPro" id="IPR029058">
    <property type="entry name" value="AB_hydrolase_fold"/>
</dbReference>
<evidence type="ECO:0000256" key="8">
    <source>
        <dbReference type="RuleBase" id="RU004262"/>
    </source>
</evidence>
<evidence type="ECO:0000313" key="12">
    <source>
        <dbReference type="Proteomes" id="UP001642520"/>
    </source>
</evidence>
<feature type="domain" description="Lipase" evidence="10">
    <location>
        <begin position="25"/>
        <end position="297"/>
    </location>
</feature>
<evidence type="ECO:0000256" key="1">
    <source>
        <dbReference type="ARBA" id="ARBA00000111"/>
    </source>
</evidence>
<dbReference type="Gene3D" id="3.40.50.1820">
    <property type="entry name" value="alpha/beta hydrolase"/>
    <property type="match status" value="1"/>
</dbReference>
<evidence type="ECO:0000256" key="4">
    <source>
        <dbReference type="ARBA" id="ARBA00013179"/>
    </source>
</evidence>
<evidence type="ECO:0000256" key="9">
    <source>
        <dbReference type="SAM" id="SignalP"/>
    </source>
</evidence>
<dbReference type="InterPro" id="IPR033906">
    <property type="entry name" value="Lipase_N"/>
</dbReference>
<comment type="catalytic activity">
    <reaction evidence="1">
        <text>a 1,2-diacyl-sn-glycero-3-phosphocholine + H2O = a 2-acyl-sn-glycero-3-phosphocholine + a fatty acid + H(+)</text>
        <dbReference type="Rhea" id="RHEA:18689"/>
        <dbReference type="ChEBI" id="CHEBI:15377"/>
        <dbReference type="ChEBI" id="CHEBI:15378"/>
        <dbReference type="ChEBI" id="CHEBI:28868"/>
        <dbReference type="ChEBI" id="CHEBI:57643"/>
        <dbReference type="ChEBI" id="CHEBI:57875"/>
        <dbReference type="EC" id="3.1.1.32"/>
    </reaction>
</comment>
<keyword evidence="6" id="KW-0378">Hydrolase</keyword>
<comment type="subcellular location">
    <subcellularLocation>
        <location evidence="2">Secreted</location>
    </subcellularLocation>
</comment>
<dbReference type="PRINTS" id="PR00821">
    <property type="entry name" value="TAGLIPASE"/>
</dbReference>
<dbReference type="PANTHER" id="PTHR11610">
    <property type="entry name" value="LIPASE"/>
    <property type="match status" value="1"/>
</dbReference>
<feature type="chain" id="PRO_5045630521" description="phospholipase A1" evidence="9">
    <location>
        <begin position="24"/>
        <end position="313"/>
    </location>
</feature>
<feature type="signal peptide" evidence="9">
    <location>
        <begin position="1"/>
        <end position="23"/>
    </location>
</feature>
<evidence type="ECO:0000259" key="10">
    <source>
        <dbReference type="Pfam" id="PF00151"/>
    </source>
</evidence>
<sequence>MDKRGYLYVFLLSISCLLHDVTSADLTANIFLRLFHRDGTYQDVNVRNASQLVPKLDKNEKTVIFVHGFSENVNFKDVQMTKDVYLKYTKQNFLALDYRDVSQQNYFTSVDLYRQVGELLAKGVNEMMSSGISSDKLHIIGHSLGSQVAGIAGRNTASKISRITGLDPAGPLFYIFNEHLSKADAQFVDIIHTDMGFYGLALDTGHVDFYPNLGHRPQPGCSIALTEILNPCPHVRSYEFYAESVKNVNAFIGIKCDDSEQFITSTCAKDETAIMGFDVPRNARGKYYLMTNSASPYGLGSKGTVFHLFNLTF</sequence>
<dbReference type="CDD" id="cd00707">
    <property type="entry name" value="Pancreat_lipase_like"/>
    <property type="match status" value="1"/>
</dbReference>
<name>A0ABP1NME2_XYLVO</name>
<evidence type="ECO:0000256" key="2">
    <source>
        <dbReference type="ARBA" id="ARBA00004613"/>
    </source>
</evidence>
<dbReference type="SUPFAM" id="SSF53474">
    <property type="entry name" value="alpha/beta-Hydrolases"/>
    <property type="match status" value="1"/>
</dbReference>
<dbReference type="PROSITE" id="PS51257">
    <property type="entry name" value="PROKAR_LIPOPROTEIN"/>
    <property type="match status" value="1"/>
</dbReference>
<comment type="caution">
    <text evidence="11">The sequence shown here is derived from an EMBL/GenBank/DDBJ whole genome shotgun (WGS) entry which is preliminary data.</text>
</comment>
<evidence type="ECO:0000256" key="3">
    <source>
        <dbReference type="ARBA" id="ARBA00010701"/>
    </source>
</evidence>
<dbReference type="Pfam" id="PF00151">
    <property type="entry name" value="Lipase"/>
    <property type="match status" value="1"/>
</dbReference>
<evidence type="ECO:0000256" key="6">
    <source>
        <dbReference type="ARBA" id="ARBA00022801"/>
    </source>
</evidence>
<dbReference type="InterPro" id="IPR000734">
    <property type="entry name" value="TAG_lipase"/>
</dbReference>
<protein>
    <recommendedName>
        <fullName evidence="4">phospholipase A1</fullName>
        <ecNumber evidence="4">3.1.1.32</ecNumber>
    </recommendedName>
</protein>
<dbReference type="Proteomes" id="UP001642520">
    <property type="component" value="Unassembled WGS sequence"/>
</dbReference>
<evidence type="ECO:0000256" key="7">
    <source>
        <dbReference type="ARBA" id="ARBA00023157"/>
    </source>
</evidence>
<accession>A0ABP1NME2</accession>
<evidence type="ECO:0000313" key="11">
    <source>
        <dbReference type="EMBL" id="CAL7940741.1"/>
    </source>
</evidence>
<keyword evidence="5" id="KW-0964">Secreted</keyword>
<gene>
    <name evidence="11" type="ORF">XYLVIOL_LOCUS4639</name>
</gene>
<dbReference type="EMBL" id="CAXAJV020001290">
    <property type="protein sequence ID" value="CAL7940741.1"/>
    <property type="molecule type" value="Genomic_DNA"/>
</dbReference>
<keyword evidence="9" id="KW-0732">Signal</keyword>
<reference evidence="11 12" key="1">
    <citation type="submission" date="2024-08" db="EMBL/GenBank/DDBJ databases">
        <authorList>
            <person name="Will J Nash"/>
            <person name="Angela Man"/>
            <person name="Seanna McTaggart"/>
            <person name="Kendall Baker"/>
            <person name="Tom Barker"/>
            <person name="Leah Catchpole"/>
            <person name="Alex Durrant"/>
            <person name="Karim Gharbi"/>
            <person name="Naomi Irish"/>
            <person name="Gemy Kaithakottil"/>
            <person name="Debby Ku"/>
            <person name="Aaliyah Providence"/>
            <person name="Felix Shaw"/>
            <person name="David Swarbreck"/>
            <person name="Chris Watkins"/>
            <person name="Ann M. McCartney"/>
            <person name="Giulio Formenti"/>
            <person name="Alice Mouton"/>
            <person name="Noel Vella"/>
            <person name="Bjorn M von Reumont"/>
            <person name="Adriana Vella"/>
            <person name="Wilfried Haerty"/>
        </authorList>
    </citation>
    <scope>NUCLEOTIDE SEQUENCE [LARGE SCALE GENOMIC DNA]</scope>
</reference>
<dbReference type="EC" id="3.1.1.32" evidence="4"/>